<proteinExistence type="predicted"/>
<name>A0A379U469_SALDZ</name>
<gene>
    <name evidence="1" type="ORF">NCTC10060_04384</name>
</gene>
<evidence type="ECO:0000313" key="1">
    <source>
        <dbReference type="EMBL" id="SUG57180.1"/>
    </source>
</evidence>
<protein>
    <submittedName>
        <fullName evidence="1">Uncharacterized protein</fullName>
    </submittedName>
</protein>
<dbReference type="Proteomes" id="UP000254633">
    <property type="component" value="Unassembled WGS sequence"/>
</dbReference>
<evidence type="ECO:0000313" key="2">
    <source>
        <dbReference type="Proteomes" id="UP000254633"/>
    </source>
</evidence>
<accession>A0A379U469</accession>
<reference evidence="1 2" key="1">
    <citation type="submission" date="2018-06" db="EMBL/GenBank/DDBJ databases">
        <authorList>
            <consortium name="Pathogen Informatics"/>
            <person name="Doyle S."/>
        </authorList>
    </citation>
    <scope>NUCLEOTIDE SEQUENCE [LARGE SCALE GENOMIC DNA]</scope>
    <source>
        <strain evidence="1 2">NCTC10060</strain>
    </source>
</reference>
<dbReference type="AlphaFoldDB" id="A0A379U469"/>
<dbReference type="EMBL" id="UGXH01000003">
    <property type="protein sequence ID" value="SUG57180.1"/>
    <property type="molecule type" value="Genomic_DNA"/>
</dbReference>
<organism evidence="1 2">
    <name type="scientific">Salmonella diarizonae</name>
    <dbReference type="NCBI Taxonomy" id="59204"/>
    <lineage>
        <taxon>Bacteria</taxon>
        <taxon>Pseudomonadati</taxon>
        <taxon>Pseudomonadota</taxon>
        <taxon>Gammaproteobacteria</taxon>
        <taxon>Enterobacterales</taxon>
        <taxon>Enterobacteriaceae</taxon>
        <taxon>Salmonella</taxon>
    </lineage>
</organism>
<sequence length="134" mass="15574">MPYDMILPSRKIIVSRDNVIDPPMKISSIVFEEKEMFRQMSLKFQLASFLSSFGRCVETHIERDNNVCYQVKSGFFYDMLIFISFHEEALLIIFKVDTYEQGYTLQKLSPGIAKKLSAGCETCKVEVVLENRRL</sequence>